<evidence type="ECO:0000313" key="7">
    <source>
        <dbReference type="EMBL" id="MBV0925953.1"/>
    </source>
</evidence>
<dbReference type="GO" id="GO:0015658">
    <property type="term" value="F:branched-chain amino acid transmembrane transporter activity"/>
    <property type="evidence" value="ECO:0007669"/>
    <property type="project" value="TreeGrafter"/>
</dbReference>
<comment type="similarity">
    <text evidence="1">Belongs to the ABC transporter superfamily.</text>
</comment>
<dbReference type="GO" id="GO:0005524">
    <property type="term" value="F:ATP binding"/>
    <property type="evidence" value="ECO:0007669"/>
    <property type="project" value="UniProtKB-KW"/>
</dbReference>
<feature type="domain" description="ABC transporter" evidence="6">
    <location>
        <begin position="4"/>
        <end position="241"/>
    </location>
</feature>
<dbReference type="SMART" id="SM00382">
    <property type="entry name" value="AAA"/>
    <property type="match status" value="1"/>
</dbReference>
<evidence type="ECO:0000256" key="5">
    <source>
        <dbReference type="ARBA" id="ARBA00022970"/>
    </source>
</evidence>
<evidence type="ECO:0000313" key="8">
    <source>
        <dbReference type="Proteomes" id="UP000766550"/>
    </source>
</evidence>
<comment type="caution">
    <text evidence="7">The sequence shown here is derived from an EMBL/GenBank/DDBJ whole genome shotgun (WGS) entry which is preliminary data.</text>
</comment>
<dbReference type="InterPro" id="IPR003593">
    <property type="entry name" value="AAA+_ATPase"/>
</dbReference>
<dbReference type="InterPro" id="IPR027417">
    <property type="entry name" value="P-loop_NTPase"/>
</dbReference>
<dbReference type="Proteomes" id="UP000766550">
    <property type="component" value="Unassembled WGS sequence"/>
</dbReference>
<dbReference type="Pfam" id="PF00005">
    <property type="entry name" value="ABC_tran"/>
    <property type="match status" value="1"/>
</dbReference>
<dbReference type="CDD" id="cd03224">
    <property type="entry name" value="ABC_TM1139_LivF_branched"/>
    <property type="match status" value="1"/>
</dbReference>
<dbReference type="InterPro" id="IPR003439">
    <property type="entry name" value="ABC_transporter-like_ATP-bd"/>
</dbReference>
<dbReference type="PANTHER" id="PTHR43820:SF4">
    <property type="entry name" value="HIGH-AFFINITY BRANCHED-CHAIN AMINO ACID TRANSPORT ATP-BINDING PROTEIN LIVF"/>
    <property type="match status" value="1"/>
</dbReference>
<name>A0A8J7YCJ0_9EURY</name>
<dbReference type="PROSITE" id="PS00211">
    <property type="entry name" value="ABC_TRANSPORTER_1"/>
    <property type="match status" value="1"/>
</dbReference>
<dbReference type="AlphaFoldDB" id="A0A8J7YCJ0"/>
<dbReference type="InterPro" id="IPR017871">
    <property type="entry name" value="ABC_transporter-like_CS"/>
</dbReference>
<dbReference type="SUPFAM" id="SSF52540">
    <property type="entry name" value="P-loop containing nucleoside triphosphate hydrolases"/>
    <property type="match status" value="1"/>
</dbReference>
<dbReference type="PROSITE" id="PS50893">
    <property type="entry name" value="ABC_TRANSPORTER_2"/>
    <property type="match status" value="1"/>
</dbReference>
<reference evidence="7 8" key="1">
    <citation type="submission" date="2021-06" db="EMBL/GenBank/DDBJ databases">
        <title>New haloarchaea isolates fom saline soil.</title>
        <authorList>
            <person name="Duran-Viseras A."/>
            <person name="Sanchez-Porro C.S."/>
            <person name="Ventosa A."/>
        </authorList>
    </citation>
    <scope>NUCLEOTIDE SEQUENCE [LARGE SCALE GENOMIC DNA]</scope>
    <source>
        <strain evidence="7 8">JCM 183640</strain>
    </source>
</reference>
<evidence type="ECO:0000256" key="2">
    <source>
        <dbReference type="ARBA" id="ARBA00022448"/>
    </source>
</evidence>
<dbReference type="RefSeq" id="WP_162318834.1">
    <property type="nucleotide sequence ID" value="NZ_JAHQXF010000003.1"/>
</dbReference>
<accession>A0A8J7YCJ0</accession>
<dbReference type="OrthoDB" id="97750at2157"/>
<evidence type="ECO:0000256" key="1">
    <source>
        <dbReference type="ARBA" id="ARBA00005417"/>
    </source>
</evidence>
<protein>
    <submittedName>
        <fullName evidence="7">ABC transporter ATP-binding protein</fullName>
    </submittedName>
</protein>
<dbReference type="EMBL" id="JAHQXF010000003">
    <property type="protein sequence ID" value="MBV0925953.1"/>
    <property type="molecule type" value="Genomic_DNA"/>
</dbReference>
<dbReference type="Gene3D" id="3.40.50.300">
    <property type="entry name" value="P-loop containing nucleotide triphosphate hydrolases"/>
    <property type="match status" value="1"/>
</dbReference>
<gene>
    <name evidence="7" type="ORF">KTS45_17255</name>
</gene>
<sequence length="242" mass="26521">MTVLEVDGVNTYYGPSHVLHDVSLDVDEGEIVALIGRNGAGKTTTLRSIMGVTPPKEGTVRLHGDDLQNLKPNQIRRRGISWTPEDRRVFPDLTVAENLQIANRVKADGDGSNRGTTFTIEDVYDSFARLDERRGQRAGTMSGGEQQMLAIARSLVGPPVEVLALDEPSEGLAPQIVDDVRGMIEQLNERGMTILLVEQNAHLALELADRAYVLETGHIELTAPADELLDDQDVLETYLGVR</sequence>
<keyword evidence="4 7" id="KW-0067">ATP-binding</keyword>
<evidence type="ECO:0000256" key="3">
    <source>
        <dbReference type="ARBA" id="ARBA00022741"/>
    </source>
</evidence>
<dbReference type="InterPro" id="IPR052156">
    <property type="entry name" value="BCAA_Transport_ATP-bd_LivF"/>
</dbReference>
<evidence type="ECO:0000256" key="4">
    <source>
        <dbReference type="ARBA" id="ARBA00022840"/>
    </source>
</evidence>
<keyword evidence="2" id="KW-0813">Transport</keyword>
<dbReference type="GO" id="GO:0016887">
    <property type="term" value="F:ATP hydrolysis activity"/>
    <property type="evidence" value="ECO:0007669"/>
    <property type="project" value="InterPro"/>
</dbReference>
<keyword evidence="8" id="KW-1185">Reference proteome</keyword>
<organism evidence="7 8">
    <name type="scientific">Haloarcula limicola</name>
    <dbReference type="NCBI Taxonomy" id="1429915"/>
    <lineage>
        <taxon>Archaea</taxon>
        <taxon>Methanobacteriati</taxon>
        <taxon>Methanobacteriota</taxon>
        <taxon>Stenosarchaea group</taxon>
        <taxon>Halobacteria</taxon>
        <taxon>Halobacteriales</taxon>
        <taxon>Haloarculaceae</taxon>
        <taxon>Haloarcula</taxon>
    </lineage>
</organism>
<keyword evidence="5" id="KW-0029">Amino-acid transport</keyword>
<dbReference type="PANTHER" id="PTHR43820">
    <property type="entry name" value="HIGH-AFFINITY BRANCHED-CHAIN AMINO ACID TRANSPORT ATP-BINDING PROTEIN LIVF"/>
    <property type="match status" value="1"/>
</dbReference>
<dbReference type="GO" id="GO:0015807">
    <property type="term" value="P:L-amino acid transport"/>
    <property type="evidence" value="ECO:0007669"/>
    <property type="project" value="TreeGrafter"/>
</dbReference>
<evidence type="ECO:0000259" key="6">
    <source>
        <dbReference type="PROSITE" id="PS50893"/>
    </source>
</evidence>
<keyword evidence="3" id="KW-0547">Nucleotide-binding</keyword>
<proteinExistence type="inferred from homology"/>